<protein>
    <submittedName>
        <fullName evidence="1">Uncharacterized protein</fullName>
    </submittedName>
</protein>
<accession>D5BPE3</accession>
<dbReference type="AlphaFoldDB" id="D5BPE3"/>
<name>D5BPE3_PUNMI</name>
<sequence length="167" mass="19047">MYKISPEQMVQIKAVVGNGHEAQEAIFNALDFDPYEYEGGCDSDVVWGYDSVVMERERYESERKERLENPADYGICETEERSEEIKAGAVLTQKEERSLNENIFDHDHTFMVISTFSNGTDEIIAVTVQQIWGQLGIHVINFIGFFANDADAQKAIEQADYVTFEET</sequence>
<dbReference type="KEGG" id="apb:SAR116_0182"/>
<reference evidence="1 2" key="1">
    <citation type="journal article" date="2010" name="J. Bacteriol.">
        <title>Complete genome sequence of "Candidatus Puniceispirillum marinum" IMCC1322, a representative of the SAR116 clade in the Alphaproteobacteria.</title>
        <authorList>
            <person name="Oh H.M."/>
            <person name="Kwon K.K."/>
            <person name="Kang I."/>
            <person name="Kang S.G."/>
            <person name="Lee J.H."/>
            <person name="Kim S.J."/>
            <person name="Cho J.C."/>
        </authorList>
    </citation>
    <scope>NUCLEOTIDE SEQUENCE [LARGE SCALE GENOMIC DNA]</scope>
    <source>
        <strain evidence="1 2">IMCC1322</strain>
    </source>
</reference>
<proteinExistence type="predicted"/>
<evidence type="ECO:0000313" key="1">
    <source>
        <dbReference type="EMBL" id="ADE38425.1"/>
    </source>
</evidence>
<dbReference type="Proteomes" id="UP000007460">
    <property type="component" value="Chromosome"/>
</dbReference>
<dbReference type="RefSeq" id="WP_013045055.1">
    <property type="nucleotide sequence ID" value="NC_014010.1"/>
</dbReference>
<dbReference type="EMBL" id="CP001751">
    <property type="protein sequence ID" value="ADE38425.1"/>
    <property type="molecule type" value="Genomic_DNA"/>
</dbReference>
<keyword evidence="2" id="KW-1185">Reference proteome</keyword>
<evidence type="ECO:0000313" key="2">
    <source>
        <dbReference type="Proteomes" id="UP000007460"/>
    </source>
</evidence>
<organism evidence="1 2">
    <name type="scientific">Puniceispirillum marinum (strain IMCC1322)</name>
    <dbReference type="NCBI Taxonomy" id="488538"/>
    <lineage>
        <taxon>Bacteria</taxon>
        <taxon>Pseudomonadati</taxon>
        <taxon>Pseudomonadota</taxon>
        <taxon>Alphaproteobacteria</taxon>
        <taxon>Candidatus Puniceispirillales</taxon>
        <taxon>Candidatus Puniceispirillaceae</taxon>
        <taxon>Candidatus Puniceispirillum</taxon>
    </lineage>
</organism>
<dbReference type="HOGENOM" id="CLU_1642324_0_0_5"/>
<gene>
    <name evidence="1" type="ordered locus">SAR116_0182</name>
</gene>